<evidence type="ECO:0000313" key="3">
    <source>
        <dbReference type="Proteomes" id="UP000252680"/>
    </source>
</evidence>
<feature type="chain" id="PRO_5016933804" description="DUF1090 domain-containing protein" evidence="1">
    <location>
        <begin position="24"/>
        <end position="97"/>
    </location>
</feature>
<dbReference type="AlphaFoldDB" id="A0A365YXJ5"/>
<evidence type="ECO:0000256" key="1">
    <source>
        <dbReference type="SAM" id="SignalP"/>
    </source>
</evidence>
<keyword evidence="1" id="KW-0732">Signal</keyword>
<organism evidence="2 3">
    <name type="scientific">Novacetimonas cocois</name>
    <dbReference type="NCBI Taxonomy" id="1747507"/>
    <lineage>
        <taxon>Bacteria</taxon>
        <taxon>Pseudomonadati</taxon>
        <taxon>Pseudomonadota</taxon>
        <taxon>Alphaproteobacteria</taxon>
        <taxon>Acetobacterales</taxon>
        <taxon>Acetobacteraceae</taxon>
        <taxon>Novacetimonas</taxon>
    </lineage>
</organism>
<reference evidence="2 3" key="1">
    <citation type="submission" date="2018-05" db="EMBL/GenBank/DDBJ databases">
        <title>Komagataeibacter cocois sp. nov., for a novel cellulose- producing strain isolated from coconut milk.</title>
        <authorList>
            <person name="Liu L."/>
            <person name="Wang Y."/>
            <person name="Liu S."/>
            <person name="Bi J."/>
            <person name="Chen H."/>
            <person name="Deng J."/>
            <person name="Zhang C."/>
            <person name="Hu Q."/>
            <person name="Li C."/>
        </authorList>
    </citation>
    <scope>NUCLEOTIDE SEQUENCE [LARGE SCALE GENOMIC DNA]</scope>
    <source>
        <strain evidence="2 3">WE7</strain>
    </source>
</reference>
<dbReference type="Proteomes" id="UP000252680">
    <property type="component" value="Unassembled WGS sequence"/>
</dbReference>
<feature type="signal peptide" evidence="1">
    <location>
        <begin position="1"/>
        <end position="23"/>
    </location>
</feature>
<protein>
    <recommendedName>
        <fullName evidence="4">DUF1090 domain-containing protein</fullName>
    </recommendedName>
</protein>
<name>A0A365YXJ5_9PROT</name>
<evidence type="ECO:0000313" key="2">
    <source>
        <dbReference type="EMBL" id="RBM07699.1"/>
    </source>
</evidence>
<evidence type="ECO:0008006" key="4">
    <source>
        <dbReference type="Google" id="ProtNLM"/>
    </source>
</evidence>
<proteinExistence type="predicted"/>
<gene>
    <name evidence="2" type="ORF">NJLHNGOC_06620</name>
</gene>
<dbReference type="EMBL" id="QEXL01000007">
    <property type="protein sequence ID" value="RBM07699.1"/>
    <property type="molecule type" value="Genomic_DNA"/>
</dbReference>
<keyword evidence="3" id="KW-1185">Reference proteome</keyword>
<sequence>MKIRAPFFCLAYLTITCSAIARAEDRFPDDVAVFVHDADICRYLSGEWDSSLPERRKDALTKEIGKKCGDIYERQKRIEEKYSKNQDVMMKLKSYDF</sequence>
<comment type="caution">
    <text evidence="2">The sequence shown here is derived from an EMBL/GenBank/DDBJ whole genome shotgun (WGS) entry which is preliminary data.</text>
</comment>
<accession>A0A365YXJ5</accession>